<dbReference type="PANTHER" id="PTHR47797">
    <property type="entry name" value="DEHYDROGENASE, PUTATIVE (AFU_ORTHOLOGUE AFUA_8G05805)-RELATED"/>
    <property type="match status" value="1"/>
</dbReference>
<organism evidence="3 4">
    <name type="scientific">Stemphylium lycopersici</name>
    <name type="common">Tomato gray leaf spot disease fungus</name>
    <name type="synonym">Thyrospora lycopersici</name>
    <dbReference type="NCBI Taxonomy" id="183478"/>
    <lineage>
        <taxon>Eukaryota</taxon>
        <taxon>Fungi</taxon>
        <taxon>Dikarya</taxon>
        <taxon>Ascomycota</taxon>
        <taxon>Pezizomycotina</taxon>
        <taxon>Dothideomycetes</taxon>
        <taxon>Pleosporomycetidae</taxon>
        <taxon>Pleosporales</taxon>
        <taxon>Pleosporineae</taxon>
        <taxon>Pleosporaceae</taxon>
        <taxon>Stemphylium</taxon>
    </lineage>
</organism>
<keyword evidence="1" id="KW-0472">Membrane</keyword>
<keyword evidence="1" id="KW-0812">Transmembrane</keyword>
<evidence type="ECO:0000313" key="3">
    <source>
        <dbReference type="EMBL" id="RAR14478.1"/>
    </source>
</evidence>
<dbReference type="Pfam" id="PF16010">
    <property type="entry name" value="CDH-cyt"/>
    <property type="match status" value="1"/>
</dbReference>
<dbReference type="Gene3D" id="1.20.120.1770">
    <property type="match status" value="1"/>
</dbReference>
<dbReference type="STRING" id="183478.A0A364NAW9"/>
<comment type="caution">
    <text evidence="3">The sequence shown here is derived from an EMBL/GenBank/DDBJ whole genome shotgun (WGS) entry which is preliminary data.</text>
</comment>
<feature type="transmembrane region" description="Helical" evidence="1">
    <location>
        <begin position="331"/>
        <end position="350"/>
    </location>
</feature>
<dbReference type="SUPFAM" id="SSF49344">
    <property type="entry name" value="CBD9-like"/>
    <property type="match status" value="1"/>
</dbReference>
<accession>A0A364NAW9</accession>
<dbReference type="AlphaFoldDB" id="A0A364NAW9"/>
<dbReference type="InterPro" id="IPR015920">
    <property type="entry name" value="Cellobiose_DH-like_cyt"/>
</dbReference>
<protein>
    <submittedName>
        <fullName evidence="3">CBD9-like protein</fullName>
    </submittedName>
</protein>
<dbReference type="EMBL" id="QGDH01000021">
    <property type="protein sequence ID" value="RAR14478.1"/>
    <property type="molecule type" value="Genomic_DNA"/>
</dbReference>
<evidence type="ECO:0000256" key="1">
    <source>
        <dbReference type="SAM" id="Phobius"/>
    </source>
</evidence>
<dbReference type="CDD" id="cd08760">
    <property type="entry name" value="Cyt_b561_FRRS1_like"/>
    <property type="match status" value="1"/>
</dbReference>
<keyword evidence="1" id="KW-1133">Transmembrane helix</keyword>
<dbReference type="Gene3D" id="2.60.40.1210">
    <property type="entry name" value="Cellobiose dehydrogenase, cytochrome domain"/>
    <property type="match status" value="1"/>
</dbReference>
<name>A0A364NAW9_STELY</name>
<evidence type="ECO:0000259" key="2">
    <source>
        <dbReference type="Pfam" id="PF16010"/>
    </source>
</evidence>
<dbReference type="CDD" id="cd09630">
    <property type="entry name" value="CDH_like_cytochrome"/>
    <property type="match status" value="1"/>
</dbReference>
<dbReference type="Proteomes" id="UP000249619">
    <property type="component" value="Unassembled WGS sequence"/>
</dbReference>
<gene>
    <name evidence="3" type="ORF">DDE83_002050</name>
</gene>
<feature type="transmembrane region" description="Helical" evidence="1">
    <location>
        <begin position="299"/>
        <end position="319"/>
    </location>
</feature>
<evidence type="ECO:0000313" key="4">
    <source>
        <dbReference type="Proteomes" id="UP000249619"/>
    </source>
</evidence>
<proteinExistence type="predicted"/>
<feature type="domain" description="Cellobiose dehydrogenase-like cytochrome" evidence="2">
    <location>
        <begin position="72"/>
        <end position="224"/>
    </location>
</feature>
<keyword evidence="4" id="KW-1185">Reference proteome</keyword>
<reference evidence="4" key="1">
    <citation type="submission" date="2018-05" db="EMBL/GenBank/DDBJ databases">
        <title>Draft genome sequence of Stemphylium lycopersici strain CIDEFI 213.</title>
        <authorList>
            <person name="Medina R."/>
            <person name="Franco M.E.E."/>
            <person name="Lucentini C.G."/>
            <person name="Saparrat M.C.N."/>
            <person name="Balatti P.A."/>
        </authorList>
    </citation>
    <scope>NUCLEOTIDE SEQUENCE [LARGE SCALE GENOMIC DNA]</scope>
    <source>
        <strain evidence="4">CIDEFI 213</strain>
    </source>
</reference>
<feature type="transmembrane region" description="Helical" evidence="1">
    <location>
        <begin position="270"/>
        <end position="292"/>
    </location>
</feature>
<sequence>MSRVKVSYAKGSWVSTSSLRTQPLSITYLPSYAYFDFDLPVLRPIKDYLTPMFDAYMFNEQVVIGWGREDGRDVYIHFSAPAAYQWVGMGTGSKMDGSVMLIVYKNDSANAYGHEEPKYSSSIDCKLLSGRANGQATLSKKNGSSTSSDSPHFSVNVHCTNLPSLGHSSGKISLVNPRQHFLYALGPKSSSKETLSSTSTSASIKEHSDYGTFWMDMKKATSASSASSDSDGGAAVPSDDALLATTNAEGSDGTAESDGGSGETLRAVHAAFMLFAFVIIFPLGAVLLRYLFSGVKVHGYLQTIGVIFTVVGGGLGIALSFDLSGENHDNVWYGVVAAVVFVTVVGLLGWKAWKSRNDGKGIDANGVGMMALGDAEATK</sequence>
<dbReference type="PANTHER" id="PTHR47797:SF1">
    <property type="entry name" value="CYTOCHROME B561 DOMAIN-CONTAINING PROTEIN-RELATED"/>
    <property type="match status" value="1"/>
</dbReference>